<reference evidence="1" key="2">
    <citation type="submission" date="2013-10" db="EMBL/GenBank/DDBJ databases">
        <authorList>
            <person name="Aslett M."/>
        </authorList>
    </citation>
    <scope>NUCLEOTIDE SEQUENCE [LARGE SCALE GENOMIC DNA]</scope>
    <source>
        <strain evidence="1">Weybridge</strain>
    </source>
</reference>
<dbReference type="GeneID" id="25336805"/>
<gene>
    <name evidence="1" type="ORF">EMWEY_00028190</name>
</gene>
<keyword evidence="2" id="KW-1185">Reference proteome</keyword>
<dbReference type="OrthoDB" id="10307566at2759"/>
<evidence type="ECO:0000313" key="1">
    <source>
        <dbReference type="EMBL" id="CDJ60166.1"/>
    </source>
</evidence>
<name>U6M818_EIMMA</name>
<proteinExistence type="predicted"/>
<dbReference type="AlphaFoldDB" id="U6M818"/>
<dbReference type="Proteomes" id="UP000030763">
    <property type="component" value="Unassembled WGS sequence"/>
</dbReference>
<sequence>MQNPKVYIQLKDSSAALLDKYEQCCLQPGEYHAIKIQLLAESGRLSEALAEASKAIADPDIAADFLGVFVRLAAANGDDATAAAIKQLRSLQQQQQQHWICCCSGAWRLLVPRTESFLTQQQLQELKTLLLELRPSLSAAAASPDASARSLRTLLTIDKCLLEFAAVAIEVLLRLDRAEEAARKEDGTQEQDPWLRRRFLFEALAWIDAEQQQQQQQQQQFAACMHVYMYACRD</sequence>
<reference evidence="1" key="1">
    <citation type="submission" date="2013-10" db="EMBL/GenBank/DDBJ databases">
        <title>Genomic analysis of the causative agents of coccidiosis in chickens.</title>
        <authorList>
            <person name="Reid A.J."/>
            <person name="Blake D."/>
            <person name="Billington K."/>
            <person name="Browne H."/>
            <person name="Dunn M."/>
            <person name="Hung S."/>
            <person name="Kawahara F."/>
            <person name="Miranda-Saavedra D."/>
            <person name="Mourier T."/>
            <person name="Nagra H."/>
            <person name="Otto T.D."/>
            <person name="Rawlings N."/>
            <person name="Sanchez A."/>
            <person name="Sanders M."/>
            <person name="Subramaniam C."/>
            <person name="Tay Y."/>
            <person name="Dear P."/>
            <person name="Doerig C."/>
            <person name="Gruber A."/>
            <person name="Parkinson J."/>
            <person name="Shirley M."/>
            <person name="Wan K.L."/>
            <person name="Berriman M."/>
            <person name="Tomley F."/>
            <person name="Pain A."/>
        </authorList>
    </citation>
    <scope>NUCLEOTIDE SEQUENCE [LARGE SCALE GENOMIC DNA]</scope>
    <source>
        <strain evidence="1">Weybridge</strain>
    </source>
</reference>
<accession>U6M818</accession>
<evidence type="ECO:0000313" key="2">
    <source>
        <dbReference type="Proteomes" id="UP000030763"/>
    </source>
</evidence>
<protein>
    <submittedName>
        <fullName evidence="1">Uncharacterized protein</fullName>
    </submittedName>
</protein>
<dbReference type="VEuPathDB" id="ToxoDB:EMWEY_00028190"/>
<organism evidence="1 2">
    <name type="scientific">Eimeria maxima</name>
    <name type="common">Coccidian parasite</name>
    <dbReference type="NCBI Taxonomy" id="5804"/>
    <lineage>
        <taxon>Eukaryota</taxon>
        <taxon>Sar</taxon>
        <taxon>Alveolata</taxon>
        <taxon>Apicomplexa</taxon>
        <taxon>Conoidasida</taxon>
        <taxon>Coccidia</taxon>
        <taxon>Eucoccidiorida</taxon>
        <taxon>Eimeriorina</taxon>
        <taxon>Eimeriidae</taxon>
        <taxon>Eimeria</taxon>
    </lineage>
</organism>
<dbReference type="EMBL" id="HG721434">
    <property type="protein sequence ID" value="CDJ60166.1"/>
    <property type="molecule type" value="Genomic_DNA"/>
</dbReference>
<dbReference type="RefSeq" id="XP_013336811.1">
    <property type="nucleotide sequence ID" value="XM_013481357.1"/>
</dbReference>